<comment type="caution">
    <text evidence="5">The sequence shown here is derived from an EMBL/GenBank/DDBJ whole genome shotgun (WGS) entry which is preliminary data.</text>
</comment>
<dbReference type="GO" id="GO:0003677">
    <property type="term" value="F:DNA binding"/>
    <property type="evidence" value="ECO:0007669"/>
    <property type="project" value="UniProtKB-KW"/>
</dbReference>
<evidence type="ECO:0000313" key="6">
    <source>
        <dbReference type="Proteomes" id="UP000823934"/>
    </source>
</evidence>
<keyword evidence="5" id="KW-0255">Endonuclease</keyword>
<dbReference type="CDD" id="cd17278">
    <property type="entry name" value="RMtype1_S_LdeBORF1052P-TRD2-CR2"/>
    <property type="match status" value="1"/>
</dbReference>
<dbReference type="AlphaFoldDB" id="A0A9D1Q5V4"/>
<accession>A0A9D1Q5V4</accession>
<dbReference type="GO" id="GO:0016787">
    <property type="term" value="F:hydrolase activity"/>
    <property type="evidence" value="ECO:0007669"/>
    <property type="project" value="UniProtKB-KW"/>
</dbReference>
<dbReference type="Gene3D" id="3.90.220.20">
    <property type="entry name" value="DNA methylase specificity domains"/>
    <property type="match status" value="2"/>
</dbReference>
<comment type="similarity">
    <text evidence="1">Belongs to the type-I restriction system S methylase family.</text>
</comment>
<evidence type="ECO:0000259" key="4">
    <source>
        <dbReference type="Pfam" id="PF01420"/>
    </source>
</evidence>
<keyword evidence="5" id="KW-0540">Nuclease</keyword>
<reference evidence="5" key="2">
    <citation type="submission" date="2021-04" db="EMBL/GenBank/DDBJ databases">
        <authorList>
            <person name="Gilroy R."/>
        </authorList>
    </citation>
    <scope>NUCLEOTIDE SEQUENCE</scope>
    <source>
        <strain evidence="5">CHK160-9182</strain>
    </source>
</reference>
<evidence type="ECO:0000256" key="2">
    <source>
        <dbReference type="ARBA" id="ARBA00022747"/>
    </source>
</evidence>
<dbReference type="EMBL" id="DXHP01000108">
    <property type="protein sequence ID" value="HIW06639.1"/>
    <property type="molecule type" value="Genomic_DNA"/>
</dbReference>
<dbReference type="Proteomes" id="UP000823934">
    <property type="component" value="Unassembled WGS sequence"/>
</dbReference>
<protein>
    <submittedName>
        <fullName evidence="5">Restriction endonuclease subunit S</fullName>
        <ecNumber evidence="5">3.1.21.-</ecNumber>
    </submittedName>
</protein>
<sequence length="444" mass="50257">MSFKETILDEYVKVQGGYAYKSGDFIENSSYPVLRIKNVGFGEILYSDTAFISEYLAKSTLEWKVKKGDLLISMTGSNFNAPNSLVGRVARVWENKDAWINQRVGRIKPKEDNLISLDFVYYLLSQKAIQHFLVANSTGSGNQANISAKTIGLVPCPKIDFITSEKISSFLIKFDEKIIKNNQINETLEAMAQAIFKSWFVDFDPVKAKVSAREAGLDSDAINRAAMRVIASKTDSELDDMQAESSAEYANLQTTASHFPDELVESELGMIPKGWEVKEVGKLLTRLPTGKRYSKKDVQYDGSVPVYEQGVNILLGFHNKEADLMATLDEPYFIFGDHTCITYLISHPFSVSQNVIPLKGENVSTYWVFYAIQGKQTFQEYKRHWSDLQIQIVVKPKQDLLINFFGKTIRRIQLLKESNLEQNFTLTKLRDSLLPKLLSGEIEV</sequence>
<dbReference type="SUPFAM" id="SSF116734">
    <property type="entry name" value="DNA methylase specificity domain"/>
    <property type="match status" value="2"/>
</dbReference>
<dbReference type="GO" id="GO:0009307">
    <property type="term" value="P:DNA restriction-modification system"/>
    <property type="evidence" value="ECO:0007669"/>
    <property type="project" value="UniProtKB-KW"/>
</dbReference>
<dbReference type="InterPro" id="IPR044946">
    <property type="entry name" value="Restrct_endonuc_typeI_TRD_sf"/>
</dbReference>
<reference evidence="5" key="1">
    <citation type="journal article" date="2021" name="PeerJ">
        <title>Extensive microbial diversity within the chicken gut microbiome revealed by metagenomics and culture.</title>
        <authorList>
            <person name="Gilroy R."/>
            <person name="Ravi A."/>
            <person name="Getino M."/>
            <person name="Pursley I."/>
            <person name="Horton D.L."/>
            <person name="Alikhan N.F."/>
            <person name="Baker D."/>
            <person name="Gharbi K."/>
            <person name="Hall N."/>
            <person name="Watson M."/>
            <person name="Adriaenssens E.M."/>
            <person name="Foster-Nyarko E."/>
            <person name="Jarju S."/>
            <person name="Secka A."/>
            <person name="Antonio M."/>
            <person name="Oren A."/>
            <person name="Chaudhuri R.R."/>
            <person name="La Ragione R."/>
            <person name="Hildebrand F."/>
            <person name="Pallen M.J."/>
        </authorList>
    </citation>
    <scope>NUCLEOTIDE SEQUENCE</scope>
    <source>
        <strain evidence="5">CHK160-9182</strain>
    </source>
</reference>
<keyword evidence="3" id="KW-0238">DNA-binding</keyword>
<keyword evidence="2" id="KW-0680">Restriction system</keyword>
<dbReference type="InterPro" id="IPR000055">
    <property type="entry name" value="Restrct_endonuc_typeI_TRD"/>
</dbReference>
<dbReference type="InterPro" id="IPR052021">
    <property type="entry name" value="Type-I_RS_S_subunit"/>
</dbReference>
<feature type="domain" description="Type I restriction modification DNA specificity" evidence="4">
    <location>
        <begin position="8"/>
        <end position="189"/>
    </location>
</feature>
<evidence type="ECO:0000256" key="1">
    <source>
        <dbReference type="ARBA" id="ARBA00010923"/>
    </source>
</evidence>
<dbReference type="Pfam" id="PF01420">
    <property type="entry name" value="Methylase_S"/>
    <property type="match status" value="1"/>
</dbReference>
<dbReference type="EC" id="3.1.21.-" evidence="5"/>
<evidence type="ECO:0000313" key="5">
    <source>
        <dbReference type="EMBL" id="HIW06639.1"/>
    </source>
</evidence>
<proteinExistence type="inferred from homology"/>
<evidence type="ECO:0000256" key="3">
    <source>
        <dbReference type="ARBA" id="ARBA00023125"/>
    </source>
</evidence>
<organism evidence="5 6">
    <name type="scientific">Candidatus Ignatzschineria merdigallinarum</name>
    <dbReference type="NCBI Taxonomy" id="2838621"/>
    <lineage>
        <taxon>Bacteria</taxon>
        <taxon>Pseudomonadati</taxon>
        <taxon>Pseudomonadota</taxon>
        <taxon>Gammaproteobacteria</taxon>
        <taxon>Cardiobacteriales</taxon>
        <taxon>Ignatzschineriaceae</taxon>
        <taxon>Ignatzschineria</taxon>
    </lineage>
</organism>
<name>A0A9D1Q5V4_9GAMM</name>
<keyword evidence="5" id="KW-0378">Hydrolase</keyword>
<dbReference type="GO" id="GO:0004519">
    <property type="term" value="F:endonuclease activity"/>
    <property type="evidence" value="ECO:0007669"/>
    <property type="project" value="UniProtKB-KW"/>
</dbReference>
<dbReference type="PANTHER" id="PTHR30408">
    <property type="entry name" value="TYPE-1 RESTRICTION ENZYME ECOKI SPECIFICITY PROTEIN"/>
    <property type="match status" value="1"/>
</dbReference>
<dbReference type="PANTHER" id="PTHR30408:SF13">
    <property type="entry name" value="TYPE I RESTRICTION ENZYME HINDI SPECIFICITY SUBUNIT"/>
    <property type="match status" value="1"/>
</dbReference>
<gene>
    <name evidence="5" type="ORF">H9889_04870</name>
</gene>